<organism evidence="1 2">
    <name type="scientific">Microbispora rosea</name>
    <dbReference type="NCBI Taxonomy" id="58117"/>
    <lineage>
        <taxon>Bacteria</taxon>
        <taxon>Bacillati</taxon>
        <taxon>Actinomycetota</taxon>
        <taxon>Actinomycetes</taxon>
        <taxon>Streptosporangiales</taxon>
        <taxon>Streptosporangiaceae</taxon>
        <taxon>Microbispora</taxon>
    </lineage>
</organism>
<evidence type="ECO:0000313" key="2">
    <source>
        <dbReference type="Proteomes" id="UP000186096"/>
    </source>
</evidence>
<keyword evidence="2" id="KW-1185">Reference proteome</keyword>
<dbReference type="EMBL" id="FTNI01000064">
    <property type="protein sequence ID" value="SIS25230.1"/>
    <property type="molecule type" value="Genomic_DNA"/>
</dbReference>
<gene>
    <name evidence="1" type="ORF">SAMN05421833_1641</name>
</gene>
<feature type="non-terminal residue" evidence="1">
    <location>
        <position position="26"/>
    </location>
</feature>
<dbReference type="AlphaFoldDB" id="A0A1N7HKM4"/>
<protein>
    <submittedName>
        <fullName evidence="1">Uncharacterized protein</fullName>
    </submittedName>
</protein>
<reference evidence="2" key="1">
    <citation type="submission" date="2017-01" db="EMBL/GenBank/DDBJ databases">
        <authorList>
            <person name="Varghese N."/>
            <person name="Submissions S."/>
        </authorList>
    </citation>
    <scope>NUCLEOTIDE SEQUENCE [LARGE SCALE GENOMIC DNA]</scope>
    <source>
        <strain evidence="2">ATCC 12950</strain>
    </source>
</reference>
<proteinExistence type="predicted"/>
<dbReference type="Proteomes" id="UP000186096">
    <property type="component" value="Unassembled WGS sequence"/>
</dbReference>
<sequence>MTLSWWRIGSAWTATKPVSCAAAAKR</sequence>
<evidence type="ECO:0000313" key="1">
    <source>
        <dbReference type="EMBL" id="SIS25230.1"/>
    </source>
</evidence>
<name>A0A1N7HKM4_9ACTN</name>
<accession>A0A1N7HKM4</accession>